<protein>
    <submittedName>
        <fullName evidence="2">Uncharacterized protein y4hQ</fullName>
    </submittedName>
</protein>
<sequence>MNTNNSLVYQFKISLHQIKPYIWRRIQVPASYTFRQLHFAIQDSMGWKSGLQDYHLHTFTFRYFGSKCVTEVGPPSGRSFGGFFPRNKIIPEKKAKIAQFFKVGRKAVYTYDFGDDWDHDVVLEKILPKVEGCTYPRCIKGKRACPPEDCGGYEGYNEHIAIIRDSNHPEYESHCEWVTKQNASLNPEEFDSAAVKFCEGKIRKAKALKKTSLNGK</sequence>
<keyword evidence="3" id="KW-1185">Reference proteome</keyword>
<proteinExistence type="predicted"/>
<dbReference type="PANTHER" id="PTHR41878">
    <property type="entry name" value="LEXA REPRESSOR-RELATED"/>
    <property type="match status" value="1"/>
</dbReference>
<gene>
    <name evidence="2" type="primary">NGR_a03330</name>
    <name evidence="2" type="ORF">TNIN_129451</name>
</gene>
<dbReference type="PANTHER" id="PTHR41878:SF1">
    <property type="entry name" value="TNPR PROTEIN"/>
    <property type="match status" value="1"/>
</dbReference>
<evidence type="ECO:0000259" key="1">
    <source>
        <dbReference type="Pfam" id="PF07929"/>
    </source>
</evidence>
<reference evidence="2" key="1">
    <citation type="submission" date="2020-08" db="EMBL/GenBank/DDBJ databases">
        <title>Multicomponent nature underlies the extraordinary mechanical properties of spider dragline silk.</title>
        <authorList>
            <person name="Kono N."/>
            <person name="Nakamura H."/>
            <person name="Mori M."/>
            <person name="Yoshida Y."/>
            <person name="Ohtoshi R."/>
            <person name="Malay A.D."/>
            <person name="Moran D.A.P."/>
            <person name="Tomita M."/>
            <person name="Numata K."/>
            <person name="Arakawa K."/>
        </authorList>
    </citation>
    <scope>NUCLEOTIDE SEQUENCE</scope>
</reference>
<dbReference type="OrthoDB" id="407198at2759"/>
<evidence type="ECO:0000313" key="2">
    <source>
        <dbReference type="EMBL" id="GFY63808.1"/>
    </source>
</evidence>
<dbReference type="InterPro" id="IPR024047">
    <property type="entry name" value="MM3350-like_sf"/>
</dbReference>
<comment type="caution">
    <text evidence="2">The sequence shown here is derived from an EMBL/GenBank/DDBJ whole genome shotgun (WGS) entry which is preliminary data.</text>
</comment>
<dbReference type="InterPro" id="IPR012912">
    <property type="entry name" value="Plasmid_pRiA4b_Orf3-like"/>
</dbReference>
<dbReference type="EMBL" id="BMAV01014942">
    <property type="protein sequence ID" value="GFY63808.1"/>
    <property type="molecule type" value="Genomic_DNA"/>
</dbReference>
<evidence type="ECO:0000313" key="3">
    <source>
        <dbReference type="Proteomes" id="UP000886998"/>
    </source>
</evidence>
<name>A0A8X6Y411_9ARAC</name>
<feature type="domain" description="Plasmid pRiA4b Orf3-like" evidence="1">
    <location>
        <begin position="8"/>
        <end position="192"/>
    </location>
</feature>
<dbReference type="Proteomes" id="UP000886998">
    <property type="component" value="Unassembled WGS sequence"/>
</dbReference>
<organism evidence="2 3">
    <name type="scientific">Trichonephila inaurata madagascariensis</name>
    <dbReference type="NCBI Taxonomy" id="2747483"/>
    <lineage>
        <taxon>Eukaryota</taxon>
        <taxon>Metazoa</taxon>
        <taxon>Ecdysozoa</taxon>
        <taxon>Arthropoda</taxon>
        <taxon>Chelicerata</taxon>
        <taxon>Arachnida</taxon>
        <taxon>Araneae</taxon>
        <taxon>Araneomorphae</taxon>
        <taxon>Entelegynae</taxon>
        <taxon>Araneoidea</taxon>
        <taxon>Nephilidae</taxon>
        <taxon>Trichonephila</taxon>
        <taxon>Trichonephila inaurata</taxon>
    </lineage>
</organism>
<dbReference type="AlphaFoldDB" id="A0A8X6Y411"/>
<dbReference type="SUPFAM" id="SSF159941">
    <property type="entry name" value="MM3350-like"/>
    <property type="match status" value="1"/>
</dbReference>
<accession>A0A8X6Y411</accession>
<dbReference type="Gene3D" id="3.10.290.30">
    <property type="entry name" value="MM3350-like"/>
    <property type="match status" value="1"/>
</dbReference>
<dbReference type="Pfam" id="PF07929">
    <property type="entry name" value="PRiA4_ORF3"/>
    <property type="match status" value="1"/>
</dbReference>